<organism evidence="1">
    <name type="scientific">candidate division TA06 bacterium ADurb.Bin131</name>
    <dbReference type="NCBI Taxonomy" id="1852827"/>
    <lineage>
        <taxon>Bacteria</taxon>
        <taxon>Bacteria division TA06</taxon>
    </lineage>
</organism>
<protein>
    <submittedName>
        <fullName evidence="1">Uncharacterized protein</fullName>
    </submittedName>
</protein>
<reference evidence="1" key="1">
    <citation type="submission" date="2017-02" db="EMBL/GenBank/DDBJ databases">
        <title>Delving into the versatile metabolic prowess of the omnipresent phylum Bacteroidetes.</title>
        <authorList>
            <person name="Nobu M.K."/>
            <person name="Mei R."/>
            <person name="Narihiro T."/>
            <person name="Kuroda K."/>
            <person name="Liu W.-T."/>
        </authorList>
    </citation>
    <scope>NUCLEOTIDE SEQUENCE</scope>
    <source>
        <strain evidence="1">ADurb.Bin131</strain>
    </source>
</reference>
<comment type="caution">
    <text evidence="1">The sequence shown here is derived from an EMBL/GenBank/DDBJ whole genome shotgun (WGS) entry which is preliminary data.</text>
</comment>
<dbReference type="AlphaFoldDB" id="A0A1V6C8C0"/>
<name>A0A1V6C8C0_UNCT6</name>
<dbReference type="EMBL" id="MWDQ01000095">
    <property type="protein sequence ID" value="OQB73136.1"/>
    <property type="molecule type" value="Genomic_DNA"/>
</dbReference>
<proteinExistence type="predicted"/>
<evidence type="ECO:0000313" key="1">
    <source>
        <dbReference type="EMBL" id="OQB73136.1"/>
    </source>
</evidence>
<accession>A0A1V6C8C0</accession>
<sequence>MMDTIRNVVIKSFIVLVLCLLVISDKTSTEASLKLSDIPAMRHLPEKYTSGEIIVIRVDVNPFLPHGAKIIEKTPDGWDLVGTNPPLSEQPFRNMYVWKVPEKGEILTDIRYAVQIPKGNKSRKEFTGYIDIEKTTRLNIAGDRHIWSD</sequence>
<dbReference type="Proteomes" id="UP000485562">
    <property type="component" value="Unassembled WGS sequence"/>
</dbReference>
<gene>
    <name evidence="1" type="ORF">BWX89_01102</name>
</gene>